<organism evidence="2 3">
    <name type="scientific">Tolypocladium ophioglossoides (strain CBS 100239)</name>
    <name type="common">Snaketongue truffleclub</name>
    <name type="synonym">Elaphocordyceps ophioglossoides</name>
    <dbReference type="NCBI Taxonomy" id="1163406"/>
    <lineage>
        <taxon>Eukaryota</taxon>
        <taxon>Fungi</taxon>
        <taxon>Dikarya</taxon>
        <taxon>Ascomycota</taxon>
        <taxon>Pezizomycotina</taxon>
        <taxon>Sordariomycetes</taxon>
        <taxon>Hypocreomycetidae</taxon>
        <taxon>Hypocreales</taxon>
        <taxon>Ophiocordycipitaceae</taxon>
        <taxon>Tolypocladium</taxon>
    </lineage>
</organism>
<dbReference type="SUPFAM" id="SSF52047">
    <property type="entry name" value="RNI-like"/>
    <property type="match status" value="1"/>
</dbReference>
<dbReference type="OrthoDB" id="1720422at2759"/>
<evidence type="ECO:0000256" key="1">
    <source>
        <dbReference type="SAM" id="MobiDB-lite"/>
    </source>
</evidence>
<dbReference type="EMBL" id="LFRF01000037">
    <property type="protein sequence ID" value="KND87350.1"/>
    <property type="molecule type" value="Genomic_DNA"/>
</dbReference>
<proteinExistence type="predicted"/>
<evidence type="ECO:0000313" key="3">
    <source>
        <dbReference type="Proteomes" id="UP000036947"/>
    </source>
</evidence>
<feature type="region of interest" description="Disordered" evidence="1">
    <location>
        <begin position="624"/>
        <end position="666"/>
    </location>
</feature>
<feature type="compositionally biased region" description="Basic and acidic residues" evidence="1">
    <location>
        <begin position="496"/>
        <end position="508"/>
    </location>
</feature>
<gene>
    <name evidence="2" type="ORF">TOPH_07961</name>
</gene>
<reference evidence="2 3" key="1">
    <citation type="journal article" date="2015" name="BMC Genomics">
        <title>The genome of the truffle-parasite Tolypocladium ophioglossoides and the evolution of antifungal peptaibiotics.</title>
        <authorList>
            <person name="Quandt C.A."/>
            <person name="Bushley K.E."/>
            <person name="Spatafora J.W."/>
        </authorList>
    </citation>
    <scope>NUCLEOTIDE SEQUENCE [LARGE SCALE GENOMIC DNA]</scope>
    <source>
        <strain evidence="2 3">CBS 100239</strain>
    </source>
</reference>
<keyword evidence="3" id="KW-1185">Reference proteome</keyword>
<feature type="compositionally biased region" description="Acidic residues" evidence="1">
    <location>
        <begin position="654"/>
        <end position="666"/>
    </location>
</feature>
<name>A0A0L0N0N2_TOLOC</name>
<evidence type="ECO:0000313" key="2">
    <source>
        <dbReference type="EMBL" id="KND87350.1"/>
    </source>
</evidence>
<dbReference type="AlphaFoldDB" id="A0A0L0N0N2"/>
<protein>
    <submittedName>
        <fullName evidence="2">Uncharacterized protein</fullName>
    </submittedName>
</protein>
<dbReference type="Proteomes" id="UP000036947">
    <property type="component" value="Unassembled WGS sequence"/>
</dbReference>
<accession>A0A0L0N0N2</accession>
<comment type="caution">
    <text evidence="2">The sequence shown here is derived from an EMBL/GenBank/DDBJ whole genome shotgun (WGS) entry which is preliminary data.</text>
</comment>
<feature type="compositionally biased region" description="Polar residues" evidence="1">
    <location>
        <begin position="486"/>
        <end position="495"/>
    </location>
</feature>
<sequence>MPRARLTAIPLAIFSYISQQVRLSVAFSALLRYSSDARVANLASAQVGVLDLQSLSLVCWFTHSAVRPQLWQSLVVRPESEYRVDHIPSKIPKSIPLHHVRALHIRSTFDQLPAYRCIHWDPRPHLRLGMLTSMQEHVDPHWHRWNQLMLRLWHIVNKFKYGQLLSFSHCAGSGERFYETSLARVKFYKLRRLSWTGPPNGLLLGELVHSHVQQLKELEIDWPLHNLLDCGPMDKDHWLIPAIMQGTGVILYPITSPMLRGLQALCLCRIPLRDQLLAHILDFSSLESLTFRECNGWDEAVSQTLQRRRGKPLSLRTFEIQDSITPWKYCDSLVGAWKWLLLLEFVEGLEELFIGLKVRRPVPNRTLWQHVARHGATLSNYVQHYRAKRAIKSRRTLNKTFDLESWGLEDGQEETLVSFLACLDVECLGLASSPEYLRPILQPLAAKQTLRFLHIRQTGTDLGKRDSWAVLPDSGKSSEGPDESPHVSTDGISNNGREETPGEGVPEHVGKDLYKDFLEPTQIIHGDLRDDFFEVFEWAFGSDGIRSLDTVAFGDFAFGRNPHHNFILRRDAASRGGFRFVELQGWEGRGIVNEHRRVLEACPIGGIEDLLSAKDAKRARTRLDMMSVDGGRSGTPSPKESGPEPPSAHVATGDGEDGGGDVEMDD</sequence>
<feature type="region of interest" description="Disordered" evidence="1">
    <location>
        <begin position="466"/>
        <end position="508"/>
    </location>
</feature>